<dbReference type="Proteomes" id="UP000006310">
    <property type="component" value="Chromosome 6"/>
</dbReference>
<keyword evidence="3" id="KW-1185">Reference proteome</keyword>
<sequence length="188" mass="21305">MNSFPINKDMDPTLMGNTNTSNVPLFQQQQQQAQPQQYANSPVIMPNTLPILLDESKNLKRFNVNASRSNSSSSTASSVMSNGNSVMMNSSSFNTNDLAGDMNLYDIKQKCELGKLFEDDVFYCPRSLLSKEELQTCEMLDKFLVHKMMMDSQPLLQQQDPYLNQRQHLTNSVPKFNPYTSKSFNPSP</sequence>
<evidence type="ECO:0000313" key="2">
    <source>
        <dbReference type="EMBL" id="CCK70840.1"/>
    </source>
</evidence>
<evidence type="ECO:0000256" key="1">
    <source>
        <dbReference type="SAM" id="MobiDB-lite"/>
    </source>
</evidence>
<gene>
    <name evidence="2" type="primary">KNAG0F01720</name>
    <name evidence="2" type="ordered locus">KNAG_0F01720</name>
</gene>
<proteinExistence type="predicted"/>
<reference evidence="2 3" key="1">
    <citation type="journal article" date="2011" name="Proc. Natl. Acad. Sci. U.S.A.">
        <title>Evolutionary erosion of yeast sex chromosomes by mating-type switching accidents.</title>
        <authorList>
            <person name="Gordon J.L."/>
            <person name="Armisen D."/>
            <person name="Proux-Wera E."/>
            <person name="Oheigeartaigh S.S."/>
            <person name="Byrne K.P."/>
            <person name="Wolfe K.H."/>
        </authorList>
    </citation>
    <scope>NUCLEOTIDE SEQUENCE [LARGE SCALE GENOMIC DNA]</scope>
    <source>
        <strain evidence="3">ATCC MYA-139 / BCRC 22969 / CBS 8797 / CCRC 22969 / KCTC 17520 / NBRC 10181 / NCYC 3082</strain>
    </source>
</reference>
<organism evidence="2 3">
    <name type="scientific">Huiozyma naganishii (strain ATCC MYA-139 / BCRC 22969 / CBS 8797 / KCTC 17520 / NBRC 10181 / NCYC 3082 / Yp74L-3)</name>
    <name type="common">Yeast</name>
    <name type="synonym">Kazachstania naganishii</name>
    <dbReference type="NCBI Taxonomy" id="1071383"/>
    <lineage>
        <taxon>Eukaryota</taxon>
        <taxon>Fungi</taxon>
        <taxon>Dikarya</taxon>
        <taxon>Ascomycota</taxon>
        <taxon>Saccharomycotina</taxon>
        <taxon>Saccharomycetes</taxon>
        <taxon>Saccharomycetales</taxon>
        <taxon>Saccharomycetaceae</taxon>
        <taxon>Huiozyma</taxon>
    </lineage>
</organism>
<dbReference type="EMBL" id="HE978319">
    <property type="protein sequence ID" value="CCK70840.1"/>
    <property type="molecule type" value="Genomic_DNA"/>
</dbReference>
<reference evidence="3" key="2">
    <citation type="submission" date="2012-08" db="EMBL/GenBank/DDBJ databases">
        <title>Genome sequence of Kazachstania naganishii.</title>
        <authorList>
            <person name="Gordon J.L."/>
            <person name="Armisen D."/>
            <person name="Proux-Wera E."/>
            <person name="OhEigeartaigh S.S."/>
            <person name="Byrne K.P."/>
            <person name="Wolfe K.H."/>
        </authorList>
    </citation>
    <scope>NUCLEOTIDE SEQUENCE [LARGE SCALE GENOMIC DNA]</scope>
    <source>
        <strain evidence="3">ATCC MYA-139 / BCRC 22969 / CBS 8797 / CCRC 22969 / KCTC 17520 / NBRC 10181 / NCYC 3082</strain>
    </source>
</reference>
<dbReference type="HOGENOM" id="CLU_1441258_0_0_1"/>
<dbReference type="KEGG" id="kng:KNAG_0F01720"/>
<protein>
    <submittedName>
        <fullName evidence="2">Uncharacterized protein</fullName>
    </submittedName>
</protein>
<evidence type="ECO:0000313" key="3">
    <source>
        <dbReference type="Proteomes" id="UP000006310"/>
    </source>
</evidence>
<dbReference type="RefSeq" id="XP_022465086.1">
    <property type="nucleotide sequence ID" value="XM_022608607.1"/>
</dbReference>
<dbReference type="OrthoDB" id="4070040at2759"/>
<dbReference type="eggNOG" id="ENOG502SD3N">
    <property type="taxonomic scope" value="Eukaryota"/>
</dbReference>
<accession>J7R7J2</accession>
<name>J7R7J2_HUIN7</name>
<dbReference type="GeneID" id="34526555"/>
<feature type="region of interest" description="Disordered" evidence="1">
    <location>
        <begin position="1"/>
        <end position="20"/>
    </location>
</feature>
<dbReference type="OMA" id="YRNNICK"/>
<dbReference type="AlphaFoldDB" id="J7R7J2"/>